<dbReference type="GeneID" id="103178252"/>
<evidence type="ECO:0000256" key="1">
    <source>
        <dbReference type="ARBA" id="ARBA00004479"/>
    </source>
</evidence>
<dbReference type="CTD" id="8763"/>
<evidence type="ECO:0000313" key="11">
    <source>
        <dbReference type="Ensembl" id="ENSCMIP00000035620.1"/>
    </source>
</evidence>
<evidence type="ECO:0008006" key="13">
    <source>
        <dbReference type="Google" id="ProtNLM"/>
    </source>
</evidence>
<dbReference type="GO" id="GO:0016020">
    <property type="term" value="C:membrane"/>
    <property type="evidence" value="ECO:0007669"/>
    <property type="project" value="UniProtKB-SubCell"/>
</dbReference>
<feature type="region of interest" description="Disordered" evidence="8">
    <location>
        <begin position="83"/>
        <end position="110"/>
    </location>
</feature>
<dbReference type="InterPro" id="IPR007947">
    <property type="entry name" value="CD164_MGC24"/>
</dbReference>
<evidence type="ECO:0000256" key="10">
    <source>
        <dbReference type="SAM" id="SignalP"/>
    </source>
</evidence>
<dbReference type="GeneTree" id="ENSGT00530000063929"/>
<evidence type="ECO:0000256" key="7">
    <source>
        <dbReference type="ARBA" id="ARBA00023180"/>
    </source>
</evidence>
<evidence type="ECO:0000256" key="3">
    <source>
        <dbReference type="ARBA" id="ARBA00022692"/>
    </source>
</evidence>
<evidence type="ECO:0000256" key="9">
    <source>
        <dbReference type="SAM" id="Phobius"/>
    </source>
</evidence>
<evidence type="ECO:0000256" key="6">
    <source>
        <dbReference type="ARBA" id="ARBA00023136"/>
    </source>
</evidence>
<keyword evidence="4 10" id="KW-0732">Signal</keyword>
<evidence type="ECO:0000256" key="5">
    <source>
        <dbReference type="ARBA" id="ARBA00022989"/>
    </source>
</evidence>
<gene>
    <name evidence="11" type="primary">cd164</name>
</gene>
<keyword evidence="6 9" id="KW-0472">Membrane</keyword>
<reference evidence="11" key="5">
    <citation type="submission" date="2025-09" db="UniProtKB">
        <authorList>
            <consortium name="Ensembl"/>
        </authorList>
    </citation>
    <scope>IDENTIFICATION</scope>
</reference>
<dbReference type="Ensembl" id="ENSCMIT00000036147.1">
    <property type="protein sequence ID" value="ENSCMIP00000035620.1"/>
    <property type="gene ID" value="ENSCMIG00000015073.1"/>
</dbReference>
<reference evidence="12" key="1">
    <citation type="journal article" date="2006" name="Science">
        <title>Ancient noncoding elements conserved in the human genome.</title>
        <authorList>
            <person name="Venkatesh B."/>
            <person name="Kirkness E.F."/>
            <person name="Loh Y.H."/>
            <person name="Halpern A.L."/>
            <person name="Lee A.P."/>
            <person name="Johnson J."/>
            <person name="Dandona N."/>
            <person name="Viswanathan L.D."/>
            <person name="Tay A."/>
            <person name="Venter J.C."/>
            <person name="Strausberg R.L."/>
            <person name="Brenner S."/>
        </authorList>
    </citation>
    <scope>NUCLEOTIDE SEQUENCE [LARGE SCALE GENOMIC DNA]</scope>
</reference>
<dbReference type="GO" id="GO:0005768">
    <property type="term" value="C:endosome"/>
    <property type="evidence" value="ECO:0007669"/>
    <property type="project" value="TreeGrafter"/>
</dbReference>
<dbReference type="Pfam" id="PF05283">
    <property type="entry name" value="MGC-24"/>
    <property type="match status" value="1"/>
</dbReference>
<feature type="transmembrane region" description="Helical" evidence="9">
    <location>
        <begin position="147"/>
        <end position="168"/>
    </location>
</feature>
<feature type="chain" id="PRO_5021495433" description="Sialomucin core protein 24" evidence="10">
    <location>
        <begin position="29"/>
        <end position="181"/>
    </location>
</feature>
<dbReference type="GO" id="GO:0005764">
    <property type="term" value="C:lysosome"/>
    <property type="evidence" value="ECO:0007669"/>
    <property type="project" value="TreeGrafter"/>
</dbReference>
<dbReference type="OrthoDB" id="6160056at2759"/>
<evidence type="ECO:0000256" key="4">
    <source>
        <dbReference type="ARBA" id="ARBA00022729"/>
    </source>
</evidence>
<reference evidence="12" key="2">
    <citation type="journal article" date="2007" name="PLoS Biol.">
        <title>Survey sequencing and comparative analysis of the elephant shark (Callorhinchus milii) genome.</title>
        <authorList>
            <person name="Venkatesh B."/>
            <person name="Kirkness E.F."/>
            <person name="Loh Y.H."/>
            <person name="Halpern A.L."/>
            <person name="Lee A.P."/>
            <person name="Johnson J."/>
            <person name="Dandona N."/>
            <person name="Viswanathan L.D."/>
            <person name="Tay A."/>
            <person name="Venter J.C."/>
            <person name="Strausberg R.L."/>
            <person name="Brenner S."/>
        </authorList>
    </citation>
    <scope>NUCLEOTIDE SEQUENCE [LARGE SCALE GENOMIC DNA]</scope>
</reference>
<protein>
    <recommendedName>
        <fullName evidence="13">Sialomucin core protein 24</fullName>
    </recommendedName>
</protein>
<dbReference type="RefSeq" id="XP_007891073.1">
    <property type="nucleotide sequence ID" value="XM_007892882.2"/>
</dbReference>
<dbReference type="OMA" id="CFWMECK"/>
<dbReference type="InParanoid" id="A0A4W3JUM9"/>
<accession>A0A4W3JUM9</accession>
<reference evidence="12" key="3">
    <citation type="journal article" date="2014" name="Nature">
        <title>Elephant shark genome provides unique insights into gnathostome evolution.</title>
        <authorList>
            <consortium name="International Elephant Shark Genome Sequencing Consortium"/>
            <person name="Venkatesh B."/>
            <person name="Lee A.P."/>
            <person name="Ravi V."/>
            <person name="Maurya A.K."/>
            <person name="Lian M.M."/>
            <person name="Swann J.B."/>
            <person name="Ohta Y."/>
            <person name="Flajnik M.F."/>
            <person name="Sutoh Y."/>
            <person name="Kasahara M."/>
            <person name="Hoon S."/>
            <person name="Gangu V."/>
            <person name="Roy S.W."/>
            <person name="Irimia M."/>
            <person name="Korzh V."/>
            <person name="Kondrychyn I."/>
            <person name="Lim Z.W."/>
            <person name="Tay B.H."/>
            <person name="Tohari S."/>
            <person name="Kong K.W."/>
            <person name="Ho S."/>
            <person name="Lorente-Galdos B."/>
            <person name="Quilez J."/>
            <person name="Marques-Bonet T."/>
            <person name="Raney B.J."/>
            <person name="Ingham P.W."/>
            <person name="Tay A."/>
            <person name="Hillier L.W."/>
            <person name="Minx P."/>
            <person name="Boehm T."/>
            <person name="Wilson R.K."/>
            <person name="Brenner S."/>
            <person name="Warren W.C."/>
        </authorList>
    </citation>
    <scope>NUCLEOTIDE SEQUENCE [LARGE SCALE GENOMIC DNA]</scope>
</reference>
<keyword evidence="5 9" id="KW-1133">Transmembrane helix</keyword>
<dbReference type="PANTHER" id="PTHR11337:SF12">
    <property type="entry name" value="SIALOMUCIN CORE PROTEIN 24"/>
    <property type="match status" value="1"/>
</dbReference>
<organism evidence="11 12">
    <name type="scientific">Callorhinchus milii</name>
    <name type="common">Ghost shark</name>
    <dbReference type="NCBI Taxonomy" id="7868"/>
    <lineage>
        <taxon>Eukaryota</taxon>
        <taxon>Metazoa</taxon>
        <taxon>Chordata</taxon>
        <taxon>Craniata</taxon>
        <taxon>Vertebrata</taxon>
        <taxon>Chondrichthyes</taxon>
        <taxon>Holocephali</taxon>
        <taxon>Chimaeriformes</taxon>
        <taxon>Callorhinchidae</taxon>
        <taxon>Callorhinchus</taxon>
    </lineage>
</organism>
<evidence type="ECO:0000313" key="12">
    <source>
        <dbReference type="Proteomes" id="UP000314986"/>
    </source>
</evidence>
<feature type="signal peptide" evidence="10">
    <location>
        <begin position="1"/>
        <end position="28"/>
    </location>
</feature>
<dbReference type="AlphaFoldDB" id="A0A4W3JUM9"/>
<sequence length="181" mass="18798">MASPLVMHWPLVCGALAALLLCAGLSLGAGICEDRKNCTTCLSTADQNVSCFWQECKGNSSCVNASLHVLVNCSALNESCQAPTTPSTTTIPTPTSTNSSSNSSTTVPPTVNTTTIITSTPTTAHSTGTTNGTTAVPPYKKTSTFDAASFIGGIVLVLGLQAVVFFAVKFCKTKDRNYHTL</sequence>
<proteinExistence type="inferred from homology"/>
<keyword evidence="3 9" id="KW-0812">Transmembrane</keyword>
<dbReference type="PANTHER" id="PTHR11337">
    <property type="entry name" value="MUCIN/PORIMIN"/>
    <property type="match status" value="1"/>
</dbReference>
<dbReference type="Proteomes" id="UP000314986">
    <property type="component" value="Unassembled WGS sequence"/>
</dbReference>
<evidence type="ECO:0000256" key="2">
    <source>
        <dbReference type="ARBA" id="ARBA00005341"/>
    </source>
</evidence>
<dbReference type="STRING" id="7868.ENSCMIP00000035620"/>
<reference evidence="11" key="4">
    <citation type="submission" date="2025-08" db="UniProtKB">
        <authorList>
            <consortium name="Ensembl"/>
        </authorList>
    </citation>
    <scope>IDENTIFICATION</scope>
</reference>
<evidence type="ECO:0000256" key="8">
    <source>
        <dbReference type="SAM" id="MobiDB-lite"/>
    </source>
</evidence>
<comment type="subcellular location">
    <subcellularLocation>
        <location evidence="1">Membrane</location>
        <topology evidence="1">Single-pass type I membrane protein</topology>
    </subcellularLocation>
</comment>
<name>A0A4W3JUM9_CALMI</name>
<dbReference type="KEGG" id="cmk:103178252"/>
<comment type="similarity">
    <text evidence="2">Belongs to the CD164 family.</text>
</comment>
<keyword evidence="7" id="KW-0325">Glycoprotein</keyword>
<keyword evidence="12" id="KW-1185">Reference proteome</keyword>